<protein>
    <recommendedName>
        <fullName evidence="11">Endoplasmic reticulum transmembrane protein</fullName>
    </recommendedName>
</protein>
<keyword evidence="4 11" id="KW-0812">Transmembrane</keyword>
<dbReference type="InterPro" id="IPR040463">
    <property type="entry name" value="BAP29/BAP31_N"/>
</dbReference>
<dbReference type="OrthoDB" id="435607at2759"/>
<organism evidence="15 16">
    <name type="scientific">Meyerozyma guilliermondii (strain ATCC 6260 / CBS 566 / DSM 6381 / JCM 1539 / NBRC 10279 / NRRL Y-324)</name>
    <name type="common">Yeast</name>
    <name type="synonym">Candida guilliermondii</name>
    <dbReference type="NCBI Taxonomy" id="294746"/>
    <lineage>
        <taxon>Eukaryota</taxon>
        <taxon>Fungi</taxon>
        <taxon>Dikarya</taxon>
        <taxon>Ascomycota</taxon>
        <taxon>Saccharomycotina</taxon>
        <taxon>Pichiomycetes</taxon>
        <taxon>Debaryomycetaceae</taxon>
        <taxon>Meyerozyma</taxon>
    </lineage>
</organism>
<dbReference type="GO" id="GO:0006888">
    <property type="term" value="P:endoplasmic reticulum to Golgi vesicle-mediated transport"/>
    <property type="evidence" value="ECO:0007669"/>
    <property type="project" value="UniProtKB-UniRule"/>
</dbReference>
<keyword evidence="8 11" id="KW-1133">Transmembrane helix</keyword>
<proteinExistence type="inferred from homology"/>
<feature type="coiled-coil region" evidence="12">
    <location>
        <begin position="152"/>
        <end position="179"/>
    </location>
</feature>
<evidence type="ECO:0000259" key="14">
    <source>
        <dbReference type="Pfam" id="PF18035"/>
    </source>
</evidence>
<evidence type="ECO:0000256" key="8">
    <source>
        <dbReference type="ARBA" id="ARBA00022989"/>
    </source>
</evidence>
<evidence type="ECO:0000256" key="4">
    <source>
        <dbReference type="ARBA" id="ARBA00022692"/>
    </source>
</evidence>
<evidence type="ECO:0000256" key="5">
    <source>
        <dbReference type="ARBA" id="ARBA00022824"/>
    </source>
</evidence>
<evidence type="ECO:0000256" key="6">
    <source>
        <dbReference type="ARBA" id="ARBA00022892"/>
    </source>
</evidence>
<sequence>MSLQMSLIFAALCGEMITLFSLVCPIPHPVRVRMMHAIEVLRTSNNFKIGVIFTTILLGMQFMDCINRLKKFSELGNPYFGSFSTTNQQIAGSLTSGQLASKFYAQRNLYLTGAVLYLELAIWVVVGIVEKLVAKETQLRVLNSKATSDEEAEKYKELIRKKDVDIKALKLQIDGLQRAYDSQTPDTHISKDD</sequence>
<dbReference type="EMBL" id="CH408158">
    <property type="protein sequence ID" value="EDK39554.2"/>
    <property type="molecule type" value="Genomic_DNA"/>
</dbReference>
<dbReference type="GO" id="GO:0006886">
    <property type="term" value="P:intracellular protein transport"/>
    <property type="evidence" value="ECO:0007669"/>
    <property type="project" value="UniProtKB-UniRule"/>
</dbReference>
<feature type="transmembrane region" description="Helical" evidence="11">
    <location>
        <begin position="47"/>
        <end position="63"/>
    </location>
</feature>
<dbReference type="GO" id="GO:0005789">
    <property type="term" value="C:endoplasmic reticulum membrane"/>
    <property type="evidence" value="ECO:0007669"/>
    <property type="project" value="UniProtKB-SubCell"/>
</dbReference>
<dbReference type="VEuPathDB" id="FungiDB:PGUG_03652"/>
<evidence type="ECO:0000256" key="1">
    <source>
        <dbReference type="ARBA" id="ARBA00004477"/>
    </source>
</evidence>
<keyword evidence="3 11" id="KW-0813">Transport</keyword>
<dbReference type="HOGENOM" id="CLU_087648_1_0_1"/>
<feature type="transmembrane region" description="Helical" evidence="11">
    <location>
        <begin position="6"/>
        <end position="26"/>
    </location>
</feature>
<keyword evidence="16" id="KW-1185">Reference proteome</keyword>
<evidence type="ECO:0000256" key="9">
    <source>
        <dbReference type="ARBA" id="ARBA00023054"/>
    </source>
</evidence>
<dbReference type="Pfam" id="PF05529">
    <property type="entry name" value="Bap31"/>
    <property type="match status" value="1"/>
</dbReference>
<dbReference type="RefSeq" id="XP_001484271.2">
    <property type="nucleotide sequence ID" value="XM_001484221.1"/>
</dbReference>
<dbReference type="PANTHER" id="PTHR12701:SF19">
    <property type="entry name" value="ENDOPLASMIC RETICULUM TRANSMEMBRANE PROTEIN 1-RELATED"/>
    <property type="match status" value="1"/>
</dbReference>
<keyword evidence="9 12" id="KW-0175">Coiled coil</keyword>
<evidence type="ECO:0000256" key="2">
    <source>
        <dbReference type="ARBA" id="ARBA00007956"/>
    </source>
</evidence>
<dbReference type="KEGG" id="pgu:PGUG_03652"/>
<dbReference type="GO" id="GO:0070973">
    <property type="term" value="P:protein localization to endoplasmic reticulum exit site"/>
    <property type="evidence" value="ECO:0007669"/>
    <property type="project" value="UniProtKB-UniRule"/>
</dbReference>
<name>A5DK51_PICGU</name>
<keyword evidence="5 11" id="KW-0256">Endoplasmic reticulum</keyword>
<keyword evidence="10 11" id="KW-0472">Membrane</keyword>
<accession>A5DK51</accession>
<gene>
    <name evidence="15" type="ORF">PGUG_03652</name>
</gene>
<dbReference type="PANTHER" id="PTHR12701">
    <property type="entry name" value="BCR-ASSOCIATED PROTEIN, BAP"/>
    <property type="match status" value="1"/>
</dbReference>
<dbReference type="OMA" id="QRNMYIS"/>
<dbReference type="eggNOG" id="KOG1962">
    <property type="taxonomic scope" value="Eukaryota"/>
</dbReference>
<keyword evidence="7 11" id="KW-0653">Protein transport</keyword>
<dbReference type="GeneID" id="5125876"/>
<dbReference type="InParanoid" id="A5DK51"/>
<dbReference type="AlphaFoldDB" id="A5DK51"/>
<evidence type="ECO:0000313" key="15">
    <source>
        <dbReference type="EMBL" id="EDK39554.2"/>
    </source>
</evidence>
<evidence type="ECO:0000313" key="16">
    <source>
        <dbReference type="Proteomes" id="UP000001997"/>
    </source>
</evidence>
<keyword evidence="6 11" id="KW-0931">ER-Golgi transport</keyword>
<evidence type="ECO:0000259" key="13">
    <source>
        <dbReference type="Pfam" id="PF05529"/>
    </source>
</evidence>
<reference evidence="15 16" key="1">
    <citation type="journal article" date="2009" name="Nature">
        <title>Evolution of pathogenicity and sexual reproduction in eight Candida genomes.</title>
        <authorList>
            <person name="Butler G."/>
            <person name="Rasmussen M.D."/>
            <person name="Lin M.F."/>
            <person name="Santos M.A."/>
            <person name="Sakthikumar S."/>
            <person name="Munro C.A."/>
            <person name="Rheinbay E."/>
            <person name="Grabherr M."/>
            <person name="Forche A."/>
            <person name="Reedy J.L."/>
            <person name="Agrafioti I."/>
            <person name="Arnaud M.B."/>
            <person name="Bates S."/>
            <person name="Brown A.J."/>
            <person name="Brunke S."/>
            <person name="Costanzo M.C."/>
            <person name="Fitzpatrick D.A."/>
            <person name="de Groot P.W."/>
            <person name="Harris D."/>
            <person name="Hoyer L.L."/>
            <person name="Hube B."/>
            <person name="Klis F.M."/>
            <person name="Kodira C."/>
            <person name="Lennard N."/>
            <person name="Logue M.E."/>
            <person name="Martin R."/>
            <person name="Neiman A.M."/>
            <person name="Nikolaou E."/>
            <person name="Quail M.A."/>
            <person name="Quinn J."/>
            <person name="Santos M.C."/>
            <person name="Schmitzberger F.F."/>
            <person name="Sherlock G."/>
            <person name="Shah P."/>
            <person name="Silverstein K.A."/>
            <person name="Skrzypek M.S."/>
            <person name="Soll D."/>
            <person name="Staggs R."/>
            <person name="Stansfield I."/>
            <person name="Stumpf M.P."/>
            <person name="Sudbery P.E."/>
            <person name="Srikantha T."/>
            <person name="Zeng Q."/>
            <person name="Berman J."/>
            <person name="Berriman M."/>
            <person name="Heitman J."/>
            <person name="Gow N.A."/>
            <person name="Lorenz M.C."/>
            <person name="Birren B.W."/>
            <person name="Kellis M."/>
            <person name="Cuomo C.A."/>
        </authorList>
    </citation>
    <scope>NUCLEOTIDE SEQUENCE [LARGE SCALE GENOMIC DNA]</scope>
    <source>
        <strain evidence="16">ATCC 6260 / CBS 566 / DSM 6381 / JCM 1539 / NBRC 10279 / NRRL Y-324</strain>
    </source>
</reference>
<evidence type="ECO:0000256" key="10">
    <source>
        <dbReference type="ARBA" id="ARBA00023136"/>
    </source>
</evidence>
<dbReference type="FunCoup" id="A5DK51">
    <property type="interactions" value="159"/>
</dbReference>
<evidence type="ECO:0000256" key="12">
    <source>
        <dbReference type="SAM" id="Coils"/>
    </source>
</evidence>
<feature type="transmembrane region" description="Helical" evidence="11">
    <location>
        <begin position="109"/>
        <end position="129"/>
    </location>
</feature>
<comment type="function">
    <text evidence="11">May play a role in anterograde transport of membrane proteins from the endoplasmic reticulum to the Golgi.</text>
</comment>
<dbReference type="Pfam" id="PF18035">
    <property type="entry name" value="Bap31_Bap29_C"/>
    <property type="match status" value="1"/>
</dbReference>
<dbReference type="InterPro" id="IPR008417">
    <property type="entry name" value="BAP29/BAP31"/>
</dbReference>
<comment type="similarity">
    <text evidence="2 11">Belongs to the BCAP29/BCAP31 family.</text>
</comment>
<dbReference type="InterPro" id="IPR041672">
    <property type="entry name" value="Bap31/Bap29_C"/>
</dbReference>
<dbReference type="Proteomes" id="UP000001997">
    <property type="component" value="Unassembled WGS sequence"/>
</dbReference>
<feature type="domain" description="Bap31/Bap29 cytoplasmic coiled-coil" evidence="14">
    <location>
        <begin position="150"/>
        <end position="186"/>
    </location>
</feature>
<feature type="domain" description="BAP29/BAP31 transmembrane" evidence="13">
    <location>
        <begin position="1"/>
        <end position="140"/>
    </location>
</feature>
<evidence type="ECO:0000256" key="7">
    <source>
        <dbReference type="ARBA" id="ARBA00022927"/>
    </source>
</evidence>
<comment type="subcellular location">
    <subcellularLocation>
        <location evidence="1 11">Endoplasmic reticulum membrane</location>
        <topology evidence="1 11">Multi-pass membrane protein</topology>
    </subcellularLocation>
</comment>
<evidence type="ECO:0000256" key="3">
    <source>
        <dbReference type="ARBA" id="ARBA00022448"/>
    </source>
</evidence>
<evidence type="ECO:0000256" key="11">
    <source>
        <dbReference type="RuleBase" id="RU367026"/>
    </source>
</evidence>